<evidence type="ECO:0000313" key="4">
    <source>
        <dbReference type="Proteomes" id="UP000283426"/>
    </source>
</evidence>
<dbReference type="Proteomes" id="UP000284243">
    <property type="component" value="Unassembled WGS sequence"/>
</dbReference>
<reference evidence="4 5" key="1">
    <citation type="submission" date="2018-08" db="EMBL/GenBank/DDBJ databases">
        <title>A genome reference for cultivated species of the human gut microbiota.</title>
        <authorList>
            <person name="Zou Y."/>
            <person name="Xue W."/>
            <person name="Luo G."/>
        </authorList>
    </citation>
    <scope>NUCLEOTIDE SEQUENCE [LARGE SCALE GENOMIC DNA]</scope>
    <source>
        <strain evidence="2 4">AF14-6AC</strain>
        <strain evidence="1 5">AF16-14</strain>
        <strain evidence="3 6">OF03-11</strain>
    </source>
</reference>
<gene>
    <name evidence="2" type="ORF">DWW24_03640</name>
    <name evidence="1" type="ORF">DWW57_07260</name>
    <name evidence="3" type="ORF">DXA53_01205</name>
</gene>
<evidence type="ECO:0000313" key="1">
    <source>
        <dbReference type="EMBL" id="RGU56983.1"/>
    </source>
</evidence>
<accession>A0A1Y3YM77</accession>
<dbReference type="Proteomes" id="UP000283426">
    <property type="component" value="Unassembled WGS sequence"/>
</dbReference>
<evidence type="ECO:0000313" key="3">
    <source>
        <dbReference type="EMBL" id="RGY09429.1"/>
    </source>
</evidence>
<dbReference type="Proteomes" id="UP000284434">
    <property type="component" value="Unassembled WGS sequence"/>
</dbReference>
<dbReference type="EMBL" id="QSCO01000002">
    <property type="protein sequence ID" value="RGY09429.1"/>
    <property type="molecule type" value="Genomic_DNA"/>
</dbReference>
<sequence length="62" mass="6717">MVWKNRCLTGTKPPDTVWGSYHFPSNFHNKATGPALKAAGLQSISPSGGPVPVRILFPVQQQ</sequence>
<dbReference type="EMBL" id="QRYC01000007">
    <property type="protein sequence ID" value="RGU56983.1"/>
    <property type="molecule type" value="Genomic_DNA"/>
</dbReference>
<name>A0A1Y3YM77_9BACT</name>
<organism evidence="1 5">
    <name type="scientific">Odoribacter splanchnicus</name>
    <dbReference type="NCBI Taxonomy" id="28118"/>
    <lineage>
        <taxon>Bacteria</taxon>
        <taxon>Pseudomonadati</taxon>
        <taxon>Bacteroidota</taxon>
        <taxon>Bacteroidia</taxon>
        <taxon>Bacteroidales</taxon>
        <taxon>Odoribacteraceae</taxon>
        <taxon>Odoribacter</taxon>
    </lineage>
</organism>
<comment type="caution">
    <text evidence="1">The sequence shown here is derived from an EMBL/GenBank/DDBJ whole genome shotgun (WGS) entry which is preliminary data.</text>
</comment>
<dbReference type="AlphaFoldDB" id="A0A1Y3YM77"/>
<evidence type="ECO:0000313" key="6">
    <source>
        <dbReference type="Proteomes" id="UP000284434"/>
    </source>
</evidence>
<evidence type="ECO:0000313" key="2">
    <source>
        <dbReference type="EMBL" id="RGV29187.1"/>
    </source>
</evidence>
<protein>
    <submittedName>
        <fullName evidence="1">Uncharacterized protein</fullName>
    </submittedName>
</protein>
<proteinExistence type="predicted"/>
<dbReference type="EMBL" id="QRYW01000006">
    <property type="protein sequence ID" value="RGV29187.1"/>
    <property type="molecule type" value="Genomic_DNA"/>
</dbReference>
<evidence type="ECO:0000313" key="5">
    <source>
        <dbReference type="Proteomes" id="UP000284243"/>
    </source>
</evidence>